<dbReference type="InterPro" id="IPR001007">
    <property type="entry name" value="VWF_dom"/>
</dbReference>
<feature type="region of interest" description="Disordered" evidence="4">
    <location>
        <begin position="5953"/>
        <end position="5972"/>
    </location>
</feature>
<keyword evidence="3" id="KW-0325">Glycoprotein</keyword>
<feature type="domain" description="VWFD" evidence="6">
    <location>
        <begin position="4593"/>
        <end position="4771"/>
    </location>
</feature>
<keyword evidence="8" id="KW-1185">Reference proteome</keyword>
<dbReference type="Gene3D" id="2.60.120.200">
    <property type="match status" value="2"/>
</dbReference>
<dbReference type="FunFam" id="2.10.25.10:FF:000055">
    <property type="entry name" value="alpha-tectorin isoform X1"/>
    <property type="match status" value="10"/>
</dbReference>
<dbReference type="Pfam" id="PF08742">
    <property type="entry name" value="C8"/>
    <property type="match status" value="16"/>
</dbReference>
<dbReference type="InterPro" id="IPR001846">
    <property type="entry name" value="VWF_type-D"/>
</dbReference>
<feature type="compositionally biased region" description="Low complexity" evidence="4">
    <location>
        <begin position="3503"/>
        <end position="3537"/>
    </location>
</feature>
<dbReference type="InterPro" id="IPR050780">
    <property type="entry name" value="Mucin_vWF_Thrombospondin_sf"/>
</dbReference>
<dbReference type="SMART" id="SM00216">
    <property type="entry name" value="VWD"/>
    <property type="match status" value="16"/>
</dbReference>
<feature type="domain" description="VWFD" evidence="6">
    <location>
        <begin position="3259"/>
        <end position="3433"/>
    </location>
</feature>
<evidence type="ECO:0000256" key="2">
    <source>
        <dbReference type="ARBA" id="ARBA00023157"/>
    </source>
</evidence>
<dbReference type="InterPro" id="IPR000998">
    <property type="entry name" value="MAM_dom"/>
</dbReference>
<dbReference type="InterPro" id="IPR000742">
    <property type="entry name" value="EGF"/>
</dbReference>
<feature type="compositionally biased region" description="Pro residues" evidence="4">
    <location>
        <begin position="3493"/>
        <end position="3502"/>
    </location>
</feature>
<dbReference type="InterPro" id="IPR013320">
    <property type="entry name" value="ConA-like_dom_sf"/>
</dbReference>
<dbReference type="Gene3D" id="2.10.25.10">
    <property type="entry name" value="Laminin"/>
    <property type="match status" value="10"/>
</dbReference>
<dbReference type="SUPFAM" id="SSF57567">
    <property type="entry name" value="Serine protease inhibitors"/>
    <property type="match status" value="10"/>
</dbReference>
<sequence>MSDLPFFFPESCLVSGDPHYYTFDKQTHHFMGNCTYTLSQLCDRNNSLLPYFNVEASNEHRGGNTHVSYVESVDVDVFGIRINLGKGGRVTVDGEPVVVPSIPIPGVKILPSGFYTVVSTDFGLRVKFDGDHQVEVSLLSTYKGEVCGMCGNYNGDPSDDFLNPDGELEPDSTSLGNSWQVANLSSCSSGHTPICTEDEKDTAKSSDFCGRLMDVNGPFKQCHSVLDPTGYFESCLYDQCALHLDPGSLCRSLQSYADACQSLGVAIDPWRNATFCPIHCKPNSHYEPCANACPSTCKNPSAPGTCNMTCTEACVCDSGFFLYNGTCVPSHQCGCWHHGKHYPVGSGYWTDDTCSTRCVCPSQGGQLRCFPDSCPHHYYCGVENGVPNCYKHTYGICRIHNDPHYNTFDKKTHHFMGTCTYTLAKVCSNETGLPYFNVEAKNEHRGNPSVSYVQRVLVEVYGQRIEILKGHKNQVLVNKLLTRLSVRKLNNALRVDINGRYVTLETDFGLIVSYDTDHSVEIRVPTNFFNKTCGMCGNFNNRWQDDNMMPNGQQAKNSNELGNSWQVPNAEYDPPNCKGPPESEPCPSDLKNLYESEAYCGQLTSSQGPLAACHSAINPNSFFQSCIFDLCELNGSHEALCSALEAYADACQRVGLLLPDWRNATSCKIPCDDHSHYNVCATSCPATCSNPLAPWNCTKPCVEGCECDEGFVFSGAQCVPREDCGCVDGDQYYEKGETFWKPDCVGRCHCAENGTLLCISDSCKKDQVCKVQNGILGCHIADKATCHIYGDPHYVTFDGRLYHFQGGCNYTAVQICSNSSEQFSVTTRNEHRSSLHWTALNSVAISLRNIHLALRKNKEVYVNGAKVDLPLRLQPDIQVEEQFPYVVVDSPLGFRVKFDGDHQLFIEVSERYKGHLCGLCGTYSGSQLDDFQQPDGMLETDADKFGNSWRVEDDAWRQVTVNKEFSGVHHIFRIVFSDLDCEVRIRQPAGYPVHCSPVVPAPCDPVKEAVFEDLCKIILSSNGPFTECHGSIPPQLYFESCVYDLCATGGDKEQLCNSLEAYAAACEVNGADLGDWKKDTVCGPPCGFSCSFEKDFCSWSQSSTDSFDWRRHKGPTPSPNTGPFYDHTTGGGYFIYLDGSDANPGDVAHLISSTCDLRGALCFRFWYHMYGVARTMALRFYVILDDASPLLVWSETGNKGNIWQSAEFSVVHNGRVKILLEGMRGDDFRSDLAVDDISVQDGYCPSWPSIPPESTPTLRPPPPTQESCLVSGDPHYYTFDKQTHHFMGNCTYTLSQLCDRNNSLLPYFNVEASNEHRGGNMHVSYVESVDVDVFGIRINLGKGGRVTVDGEPVVVPSIPIRGVKILPSGFYTVVSTDFGLRVKFDGDHQVEVSLLSTYKGEVCGMCGNYNGDPSDDFLNPDGEQEPDSTSLGNSWQVANLSSCSSGHTPICIEDEKDTAKSSDFCGRLMDVNGPFRQCHSVLDPTGYFESCLYDQCALHLDPGSLCRSLQSYADACQSLGVAIDPWRNITFCPIHCKPNSHYEPCANACPSSCKDPNAPYTCNLPCTEACVCDSGFFLYNGTCVPSHQCGCWHQGKHYPVGSSYWTDDTCSTRCICPSQGGQLSCFPDSCPHHYYCGVENGVPNCYKHTYGICRIHNDPHYNTFDKKTHHFMGTCTYTLAKVCSNETGLPYFNVEAKNEHRGNPSVSYVQRVLVEVYGQRIEILKGHKNQVLVNKVLTRLSVRKLNNALRVDINGRYVTLETDFGLIVSYDTDHSVEIRVPTDFFNKTCGMCGNFNNRWQDDNMMPNGQQAKNSNELGNSWQVPNAEYDPPNCKGPSDPEPCPSDLKNLYESEAYCGQLTSSQGPLAACHSAINPNSFFQSCIFDLCELNGSHEALCSALEAYADACQRVGLLLPDWRNATSCKIPCDDHSHYNVCATSCPATCSNPLAPWNCTKPCVEGCECDEGFVFSGAQCVPREDCGCVDGDQYYEKGETFWQPDCVGRCRCAENGTLLCSSDSCKKDQVCKVQNGILGCHIADKAICHIYGDPHYVTFDGRLYHFQGGCNYTAVQICSNSSEQFSVTTRNEHRSSLHWTALNSVAISLRNIHLALRKNKEVYVNGAKVDLPLRLQPDIQVEEQFPYVVVDSPLGFRVKFDGDHQLFIEVSERYKGHLCGLCGTYSGSQLDDFQQPDGMLETDADKFGNSWRVEDDAWSCSPVVPAPCDPVKEAVFEDLCKIILSSNGPFTECHGSIPPQLYFESCVYDLCATGGDKEQLCNSLEAYAAACEVNGADLGDWKKDTVCGPPCGFSCSFEKDFCSWSQSSTDSFDWRRHKGPTPSPNTGPFYDHTTGGGYFIYLDGSDANPGDVAHLISSTCDLRGALCFRFWYHMYGVARTMALRFYVILDDASPLLVWSETGNKGNIWQSAEFSVVHNGRVKILLEGMRGDDFRSDLAVDDISVQDGYCPSWPSIPPESTPTLRPPPPTQESCLVSGDPHYYTFDKQTHHFMGNCTYTLSQLCNRNNSLLPYFNVEASNEHRGGNTHVSYVESVDVDVFGIRINLGKGGRVTVDGEPVVVPSIPIRGVKILPSGFYTVVSTDFGLRVKFDGDHQVEVSLLSTYKGEVCGMCGNYNGDTSDDFLNPDGKLEPDSTSLGNSWQVANLSSCSSGHTPICTEDEKDTAKSSDFCGRLMDVNGPFKQCHSVLDPTGYFESCLYDQCALHLDPGSLCRSLQSYADACQSLGVAIDPWRNATFCPIHCKPNSHYEPCANACPSTCKDPNAPGTCNLPCTEACVCDSGFFLYNDTCVPSHQCGCWHQGKHYPVGFGYWTDDTCSTRCVCPSQGGQLSCFPDSCPHHYYCGVENGVPNCYKHTYGICRIHNDPHYNTFDKKTHHFMGTCTYTLAKVCSNETGLPYFNVEAKNEHRGNPSVSYVQRVLVEVYGQRIEILKGHKNQVLVNKVLKRLSVRKLNNALRVDINGRYVTLETDFGLIVSYDTDHSVEIRVPTNFFNKTCGMCGNFNNRWQDDNMMPNGQQAKNSNELGNSWQVPNAEYDPPNCKGPSDPEPCPSDLKNLYESEAYCGQLTSSQGPLAACHSAINPNSFFQSCIFDLCELNGSHEALCSALEAYADACQRVGLLLPDWRNATSCKIPCDDHSHYNVCATSCPATCSNPLAPWNCAKPCVEGCECDEGFVFSGAQCVPREDCGCVDGDQYYEKGETFWQPDCVGQCRCAENGTLLCSSDSCKKDQVCKVQNGILGCHIADKAICHIYGDPHYVTFDGRLYHFQGGCNYTAVQICSNSSEQFSVTTRNEHRSSLHWTALNSVAISLRNIHLALRKNKEVYVNGAKVDLPLRLQPDIQVEEQFPYVVVDSPLGFRVKFDGDHQLFIEVSERYKGHLCGLCGTYSGSQLDDFQQPDGMLETDANKFGNSWRVEDDAWRQVTVNKLYFESCVYDQCATGGDKEQLCNSLEAYAAACEVNGADLGDWKKDTVCEPKSTPTPVEPSTPEPTPSSEESTVSEPSPSPVEPTDSEPTPSPVEPTNSEPTPSPVEPPVSEPTPSPVEPPVSESCLVSGDPHYYTFDKQTHHFMGNCTYTLSQLCDRNNSLLPYFNVEASNEHRGGNTHVSYVESVDVDVFGIRINLGKGGRVTVDGEPVVVPSIPIPGVTILSSGFYTVVSTDFGLRVKFDGDHQVDVSLLSTYKGEVCGICGNYNGNTSDDFLNPDGELEPDSTSLGNSWQVANLSSCSSGHTPICTEDEKDTAKSSDFCGRLMDVNGPFRQCHSILDPTGYFESCLYDQCALHLDPGSLCRSLQSYADACQSLGVAIDPWRNATFCPIHCKPNSHYEPCANACPSTCKDPNAPGTCNLPCTEACVCDSGFFLYNGTCVPSHQCGCWHHGKHYPVGSSYWTDDTCSTRCVCPSQGGQLRCFPDSCPHHYYCGVENGVPNCYKHTYGVCRIHNDPHYNTFDKKTHHFMGTCTYTLAKVCSNETGLPYFNVEAKNEHRGNPSVSYVQRVLVEVYGQRIEILKGHKNQVLVNKVLTRLSVRKLNNALRVDINGRYVTLETDFGLIVSYDTDHSVEIRVPTNFFNKTCGMCGNFNNRWQDDNMMPNGQQAKNSNELGNSWQVPNAEYDPPNCKGPSDPEPCPSDLKNLYESEAYCGQLTSSQGPLAACHSAINPNSFFQSCIFDLCELNGSHEALCSALEAYADACQRVGLLLPDWRNATSCKIPCDDHSHYNVCATSCPATCSNPLAPWNCTKPCVEGCECDEGFVFSGAQCVPREDCGCVDGGQYYEKGETFWKPDCVGRCRCAENGTLLCSSDSCKKDQVCKVQNGILGCHIADKAICHIYGDPHYVTFDGRLYHFQGGCNYTAVQICSNSSEQFSVTTRNEHRSSPHWTALNSVAISLRNIHLALRKNKEVYVNGAKVDLPLRLQPDIQVEEQFPYVVVDSPLGFRVKFDGDHQLFIEVSERYKGHLCGLCGTYSGSQLDDFQQPDGMLETDANKFGNSWRVEDDAWRQVTVNKCATGGDKEQLCNSLEAYAAACEVNGADLGDWKKDTVCEPTPSPVEPPVSGSTMTPETTTLTDDTSTTPISTTTHTPLIQESCLVSGDPHYYTFDKQTHHFMGNCTYTLSQLCDWNNSLLPYFNVEASNEHRGGNTHVSYVESVDVDVFGIRINLGKGGRVTVDGEPVVVPSIPIPGVTILSSGFYTVVSTDFGLRVKFDGDHQVEVSLLSTYKGEVCGMCGNYNGNTSDDFLNPDGELEPDSTSLGNSWQVANLSSCSSGHTPICTEDEKDTAKSSDFCGRLMDVNGPFRQCHSVLDPTGYFESCLYDQCALHLDPGSLCRSLQSYADACQSLGVAIDPWRNTTFCPIHCKPNSHYEPCANACPSTCKDPNALGTCNLPCTEACVCDSGFFLYNGTCVPSHQCGCWHQGKHYPVGSSYWTDDTCSTRCICPSQGGQLSCFPDSCPEHYYCGVKNGVPDCYEHTYGVCRIHNDPHYNTFDKKTHHFMGTCTYTLAKVCSNETGLPYFNVEAKNEHRGNPSVSYVQRVLVEVYGQRIEILKGHKNQVLVNKVLTRLSVRKLNNTLRVDINGRYVTLETDFGLIVSYDTDHSVEVRVPTDFFNKTCGMCGNFNNRWQDDNMMPNGQQAKNSNELGNSWQVPNAEYDPPNCKGPSDPEPCPSDLKNLYESEVYCGQLTSSQGPLAACHSAINPNSFFQSCIFDLCELNGSHEALCSALEAYADACQRVGLLLPDWRNATSCKIPCDDHSHYNVCATSCPATCSNPLAPWNCTKPCVEGCECDEGFVFSGAQCVPREDCGCVDGGQYYEKGETFWKPDCVGRCRCAENGTLLCTSDSCKKDQVCKVQNGILGCYIADKAICHIYGDPHYVTFDGRLYHFQGGCNYTAVQICSNSSEQFSVTTRNEHRSSPHWTALNSVAISLRNIHLALRKNKEVYVNGAKVDLPLRLQPNIQVEEQLPYVVVDSNLGFRVKFDGDHQLFIEVSERYKGHLCGLCGTYSGSQLDDFQQPDGMLETDANKFGNSWRVEDDAWSCSPVVPAPCDPLKEAVFEDLCKIVLSSNGPFTECHGSIPPQLYFESCVYDQCATGGDKEQLCKSLEAYAAACEVNGADPGDWKKDTVCEPTPTPPEPSTSEPTPSPTEPTVPEPTSPVDPTVSVPSICTASGDPHYTTFDGRVHHFMGNCTYTLAKVCTNSTSDLEAFDVSTTNEHRGSNLAVSYVNSVHVAVYGNQVSLLKNRKVNVNGTRRNLPVYIGGNKIVVRLSGSYVILKTNFGLSVRFDGNQFAEVAVPPEYQGLLCGLCGNFNGNPGDDNLKPDGLPAGDSTQLGNSWLVSDNSSICSGPSELCDPKLEEEIWRNSACRLIADPTGPFGQCHAVVDPTHFLENCVYDVCLTQGQQTSVCHGLQAYAASCSNAGVCVEWRNSTLCRKCCAWGWGVGTLSRGGVRGGLGPVQENQRTRSGHPGGCR</sequence>
<feature type="domain" description="VWFD" evidence="6">
    <location>
        <begin position="1651"/>
        <end position="1834"/>
    </location>
</feature>
<dbReference type="InterPro" id="IPR002919">
    <property type="entry name" value="TIL_dom"/>
</dbReference>
<dbReference type="SMART" id="SM00137">
    <property type="entry name" value="MAM"/>
    <property type="match status" value="2"/>
</dbReference>
<organism evidence="7 8">
    <name type="scientific">Crotalus adamanteus</name>
    <name type="common">Eastern diamondback rattlesnake</name>
    <dbReference type="NCBI Taxonomy" id="8729"/>
    <lineage>
        <taxon>Eukaryota</taxon>
        <taxon>Metazoa</taxon>
        <taxon>Chordata</taxon>
        <taxon>Craniata</taxon>
        <taxon>Vertebrata</taxon>
        <taxon>Euteleostomi</taxon>
        <taxon>Lepidosauria</taxon>
        <taxon>Squamata</taxon>
        <taxon>Bifurcata</taxon>
        <taxon>Unidentata</taxon>
        <taxon>Episquamata</taxon>
        <taxon>Toxicofera</taxon>
        <taxon>Serpentes</taxon>
        <taxon>Colubroidea</taxon>
        <taxon>Viperidae</taxon>
        <taxon>Crotalinae</taxon>
        <taxon>Crotalus</taxon>
    </lineage>
</organism>
<feature type="region of interest" description="Disordered" evidence="4">
    <location>
        <begin position="4552"/>
        <end position="4585"/>
    </location>
</feature>
<evidence type="ECO:0000259" key="6">
    <source>
        <dbReference type="PROSITE" id="PS51233"/>
    </source>
</evidence>
<dbReference type="InterPro" id="IPR025615">
    <property type="entry name" value="TILa_dom"/>
</dbReference>
<feature type="compositionally biased region" description="Pro residues" evidence="4">
    <location>
        <begin position="3538"/>
        <end position="3556"/>
    </location>
</feature>
<dbReference type="PANTHER" id="PTHR11339:SF374">
    <property type="entry name" value="ZONADHESIN"/>
    <property type="match status" value="1"/>
</dbReference>
<feature type="domain" description="VWFD" evidence="6">
    <location>
        <begin position="1266"/>
        <end position="1444"/>
    </location>
</feature>
<feature type="domain" description="VWFD" evidence="6">
    <location>
        <begin position="10"/>
        <end position="188"/>
    </location>
</feature>
<dbReference type="PROSITE" id="PS51233">
    <property type="entry name" value="VWFD"/>
    <property type="match status" value="16"/>
</dbReference>
<dbReference type="GO" id="GO:0031012">
    <property type="term" value="C:extracellular matrix"/>
    <property type="evidence" value="ECO:0007669"/>
    <property type="project" value="TreeGrafter"/>
</dbReference>
<dbReference type="CDD" id="cd06263">
    <property type="entry name" value="MAM"/>
    <property type="match status" value="2"/>
</dbReference>
<feature type="domain" description="VWFD" evidence="6">
    <location>
        <begin position="5367"/>
        <end position="5542"/>
    </location>
</feature>
<feature type="region of interest" description="Disordered" evidence="4">
    <location>
        <begin position="5623"/>
        <end position="5664"/>
    </location>
</feature>
<feature type="compositionally biased region" description="Pro residues" evidence="4">
    <location>
        <begin position="5631"/>
        <end position="5657"/>
    </location>
</feature>
<accession>A0AAW1BHW4</accession>
<dbReference type="PANTHER" id="PTHR11339">
    <property type="entry name" value="EXTRACELLULAR MATRIX GLYCOPROTEIN RELATED"/>
    <property type="match status" value="1"/>
</dbReference>
<evidence type="ECO:0000256" key="4">
    <source>
        <dbReference type="SAM" id="MobiDB-lite"/>
    </source>
</evidence>
<evidence type="ECO:0000313" key="8">
    <source>
        <dbReference type="Proteomes" id="UP001474421"/>
    </source>
</evidence>
<dbReference type="CDD" id="cd19941">
    <property type="entry name" value="TIL"/>
    <property type="match status" value="10"/>
</dbReference>
<dbReference type="PROSITE" id="PS50060">
    <property type="entry name" value="MAM_2"/>
    <property type="match status" value="2"/>
</dbReference>
<dbReference type="Proteomes" id="UP001474421">
    <property type="component" value="Unassembled WGS sequence"/>
</dbReference>
<evidence type="ECO:0000256" key="3">
    <source>
        <dbReference type="ARBA" id="ARBA00023180"/>
    </source>
</evidence>
<dbReference type="SMART" id="SM00215">
    <property type="entry name" value="VWC_out"/>
    <property type="match status" value="10"/>
</dbReference>
<dbReference type="EMBL" id="JAOTOJ010000005">
    <property type="protein sequence ID" value="KAK9401560.1"/>
    <property type="molecule type" value="Genomic_DNA"/>
</dbReference>
<reference evidence="7 8" key="1">
    <citation type="journal article" date="2024" name="Proc. Natl. Acad. Sci. U.S.A.">
        <title>The genetic regulatory architecture and epigenomic basis for age-related changes in rattlesnake venom.</title>
        <authorList>
            <person name="Hogan M.P."/>
            <person name="Holding M.L."/>
            <person name="Nystrom G.S."/>
            <person name="Colston T.J."/>
            <person name="Bartlett D.A."/>
            <person name="Mason A.J."/>
            <person name="Ellsworth S.A."/>
            <person name="Rautsaw R.M."/>
            <person name="Lawrence K.C."/>
            <person name="Strickland J.L."/>
            <person name="He B."/>
            <person name="Fraser P."/>
            <person name="Margres M.J."/>
            <person name="Gilbert D.M."/>
            <person name="Gibbs H.L."/>
            <person name="Parkinson C.L."/>
            <person name="Rokyta D.R."/>
        </authorList>
    </citation>
    <scope>NUCLEOTIDE SEQUENCE [LARGE SCALE GENOMIC DNA]</scope>
    <source>
        <strain evidence="7">DRR0105</strain>
    </source>
</reference>
<feature type="domain" description="VWFD" evidence="6">
    <location>
        <begin position="2040"/>
        <end position="2215"/>
    </location>
</feature>
<keyword evidence="1" id="KW-0677">Repeat</keyword>
<protein>
    <recommendedName>
        <fullName evidence="9">Zonadhesin</fullName>
    </recommendedName>
</protein>
<feature type="compositionally biased region" description="Low complexity" evidence="4">
    <location>
        <begin position="4560"/>
        <end position="4585"/>
    </location>
</feature>
<feature type="domain" description="VWFD" evidence="6">
    <location>
        <begin position="5666"/>
        <end position="5846"/>
    </location>
</feature>
<feature type="domain" description="VWFD" evidence="6">
    <location>
        <begin position="395"/>
        <end position="578"/>
    </location>
</feature>
<comment type="caution">
    <text evidence="7">The sequence shown here is derived from an EMBL/GenBank/DDBJ whole genome shotgun (WGS) entry which is preliminary data.</text>
</comment>
<feature type="domain" description="VWFD" evidence="6">
    <location>
        <begin position="4334"/>
        <end position="4515"/>
    </location>
</feature>
<feature type="domain" description="VWFD" evidence="6">
    <location>
        <begin position="2485"/>
        <end position="2663"/>
    </location>
</feature>
<keyword evidence="2" id="KW-1015">Disulfide bond</keyword>
<evidence type="ECO:0000259" key="5">
    <source>
        <dbReference type="PROSITE" id="PS50060"/>
    </source>
</evidence>
<feature type="domain" description="VWFD" evidence="6">
    <location>
        <begin position="2870"/>
        <end position="3053"/>
    </location>
</feature>
<dbReference type="SMART" id="SM00181">
    <property type="entry name" value="EGF"/>
    <property type="match status" value="10"/>
</dbReference>
<dbReference type="InterPro" id="IPR014853">
    <property type="entry name" value="VWF/SSPO/ZAN-like_Cys-rich_dom"/>
</dbReference>
<evidence type="ECO:0000256" key="1">
    <source>
        <dbReference type="ARBA" id="ARBA00022737"/>
    </source>
</evidence>
<feature type="domain" description="VWFD" evidence="6">
    <location>
        <begin position="3945"/>
        <end position="4128"/>
    </location>
</feature>
<feature type="domain" description="VWFD" evidence="6">
    <location>
        <begin position="3560"/>
        <end position="3738"/>
    </location>
</feature>
<dbReference type="SMART" id="SM00832">
    <property type="entry name" value="C8"/>
    <property type="match status" value="16"/>
</dbReference>
<gene>
    <name evidence="7" type="ORF">NXF25_012274</name>
</gene>
<proteinExistence type="predicted"/>
<name>A0AAW1BHW4_CROAD</name>
<dbReference type="GO" id="GO:0005615">
    <property type="term" value="C:extracellular space"/>
    <property type="evidence" value="ECO:0007669"/>
    <property type="project" value="TreeGrafter"/>
</dbReference>
<dbReference type="Pfam" id="PF00094">
    <property type="entry name" value="VWD"/>
    <property type="match status" value="16"/>
</dbReference>
<dbReference type="SUPFAM" id="SSF49899">
    <property type="entry name" value="Concanavalin A-like lectins/glucanases"/>
    <property type="match status" value="2"/>
</dbReference>
<dbReference type="Pfam" id="PF12714">
    <property type="entry name" value="TILa"/>
    <property type="match status" value="9"/>
</dbReference>
<dbReference type="InterPro" id="IPR036084">
    <property type="entry name" value="Ser_inhib-like_sf"/>
</dbReference>
<evidence type="ECO:0008006" key="9">
    <source>
        <dbReference type="Google" id="ProtNLM"/>
    </source>
</evidence>
<dbReference type="GO" id="GO:0016020">
    <property type="term" value="C:membrane"/>
    <property type="evidence" value="ECO:0007669"/>
    <property type="project" value="InterPro"/>
</dbReference>
<dbReference type="Pfam" id="PF01826">
    <property type="entry name" value="TIL"/>
    <property type="match status" value="10"/>
</dbReference>
<evidence type="ECO:0000313" key="7">
    <source>
        <dbReference type="EMBL" id="KAK9401560.1"/>
    </source>
</evidence>
<feature type="domain" description="MAM" evidence="5">
    <location>
        <begin position="2307"/>
        <end position="2465"/>
    </location>
</feature>
<feature type="domain" description="MAM" evidence="5">
    <location>
        <begin position="1088"/>
        <end position="1246"/>
    </location>
</feature>
<dbReference type="Pfam" id="PF00629">
    <property type="entry name" value="MAM"/>
    <property type="match status" value="2"/>
</dbReference>
<feature type="region of interest" description="Disordered" evidence="4">
    <location>
        <begin position="3482"/>
        <end position="3561"/>
    </location>
</feature>
<feature type="domain" description="VWFD" evidence="6">
    <location>
        <begin position="4978"/>
        <end position="5161"/>
    </location>
</feature>
<feature type="domain" description="VWFD" evidence="6">
    <location>
        <begin position="784"/>
        <end position="958"/>
    </location>
</feature>